<evidence type="ECO:0000313" key="7">
    <source>
        <dbReference type="EMBL" id="GAA4381257.1"/>
    </source>
</evidence>
<dbReference type="EMBL" id="BAABHA010000004">
    <property type="protein sequence ID" value="GAA4381257.1"/>
    <property type="molecule type" value="Genomic_DNA"/>
</dbReference>
<sequence>MKAMTSSFTRSGRLALCSSLLGLALAAVACTTARRGEPLAGSLDYSSDQIQRGHLVYMANCQKCHPGGEAGAGPSVNNVPLPGVALRFRVRSRAFFAGVGRMPSFKKHEISPEQLDDLVSYLKALRRSEPDRALTRGPVRQ</sequence>
<evidence type="ECO:0000259" key="6">
    <source>
        <dbReference type="PROSITE" id="PS51007"/>
    </source>
</evidence>
<keyword evidence="2 4" id="KW-0479">Metal-binding</keyword>
<gene>
    <name evidence="7" type="ORF">GCM10023186_20540</name>
</gene>
<evidence type="ECO:0000256" key="2">
    <source>
        <dbReference type="ARBA" id="ARBA00022723"/>
    </source>
</evidence>
<name>A0ABP8IZ02_9BACT</name>
<keyword evidence="1 4" id="KW-0349">Heme</keyword>
<dbReference type="Pfam" id="PF13442">
    <property type="entry name" value="Cytochrome_CBB3"/>
    <property type="match status" value="1"/>
</dbReference>
<keyword evidence="3 4" id="KW-0408">Iron</keyword>
<reference evidence="8" key="1">
    <citation type="journal article" date="2019" name="Int. J. Syst. Evol. Microbiol.">
        <title>The Global Catalogue of Microorganisms (GCM) 10K type strain sequencing project: providing services to taxonomists for standard genome sequencing and annotation.</title>
        <authorList>
            <consortium name="The Broad Institute Genomics Platform"/>
            <consortium name="The Broad Institute Genome Sequencing Center for Infectious Disease"/>
            <person name="Wu L."/>
            <person name="Ma J."/>
        </authorList>
    </citation>
    <scope>NUCLEOTIDE SEQUENCE [LARGE SCALE GENOMIC DNA]</scope>
    <source>
        <strain evidence="8">JCM 17924</strain>
    </source>
</reference>
<dbReference type="InterPro" id="IPR009056">
    <property type="entry name" value="Cyt_c-like_dom"/>
</dbReference>
<keyword evidence="8" id="KW-1185">Reference proteome</keyword>
<accession>A0ABP8IZ02</accession>
<evidence type="ECO:0000256" key="3">
    <source>
        <dbReference type="ARBA" id="ARBA00023004"/>
    </source>
</evidence>
<dbReference type="SUPFAM" id="SSF46626">
    <property type="entry name" value="Cytochrome c"/>
    <property type="match status" value="1"/>
</dbReference>
<comment type="caution">
    <text evidence="7">The sequence shown here is derived from an EMBL/GenBank/DDBJ whole genome shotgun (WGS) entry which is preliminary data.</text>
</comment>
<proteinExistence type="predicted"/>
<dbReference type="PROSITE" id="PS51257">
    <property type="entry name" value="PROKAR_LIPOPROTEIN"/>
    <property type="match status" value="1"/>
</dbReference>
<feature type="chain" id="PRO_5047085818" description="Cytochrome c domain-containing protein" evidence="5">
    <location>
        <begin position="30"/>
        <end position="141"/>
    </location>
</feature>
<dbReference type="Gene3D" id="1.10.760.10">
    <property type="entry name" value="Cytochrome c-like domain"/>
    <property type="match status" value="1"/>
</dbReference>
<evidence type="ECO:0000313" key="8">
    <source>
        <dbReference type="Proteomes" id="UP001500454"/>
    </source>
</evidence>
<keyword evidence="5" id="KW-0732">Signal</keyword>
<dbReference type="PROSITE" id="PS51007">
    <property type="entry name" value="CYTC"/>
    <property type="match status" value="1"/>
</dbReference>
<feature type="domain" description="Cytochrome c" evidence="6">
    <location>
        <begin position="48"/>
        <end position="126"/>
    </location>
</feature>
<evidence type="ECO:0000256" key="4">
    <source>
        <dbReference type="PROSITE-ProRule" id="PRU00433"/>
    </source>
</evidence>
<dbReference type="InterPro" id="IPR036909">
    <property type="entry name" value="Cyt_c-like_dom_sf"/>
</dbReference>
<organism evidence="7 8">
    <name type="scientific">Hymenobacter koreensis</name>
    <dbReference type="NCBI Taxonomy" id="1084523"/>
    <lineage>
        <taxon>Bacteria</taxon>
        <taxon>Pseudomonadati</taxon>
        <taxon>Bacteroidota</taxon>
        <taxon>Cytophagia</taxon>
        <taxon>Cytophagales</taxon>
        <taxon>Hymenobacteraceae</taxon>
        <taxon>Hymenobacter</taxon>
    </lineage>
</organism>
<protein>
    <recommendedName>
        <fullName evidence="6">Cytochrome c domain-containing protein</fullName>
    </recommendedName>
</protein>
<evidence type="ECO:0000256" key="1">
    <source>
        <dbReference type="ARBA" id="ARBA00022617"/>
    </source>
</evidence>
<dbReference type="Proteomes" id="UP001500454">
    <property type="component" value="Unassembled WGS sequence"/>
</dbReference>
<evidence type="ECO:0000256" key="5">
    <source>
        <dbReference type="SAM" id="SignalP"/>
    </source>
</evidence>
<feature type="signal peptide" evidence="5">
    <location>
        <begin position="1"/>
        <end position="29"/>
    </location>
</feature>